<feature type="region of interest" description="Disordered" evidence="5">
    <location>
        <begin position="1"/>
        <end position="22"/>
    </location>
</feature>
<dbReference type="InterPro" id="IPR017441">
    <property type="entry name" value="Protein_kinase_ATP_BS"/>
</dbReference>
<evidence type="ECO:0000256" key="5">
    <source>
        <dbReference type="SAM" id="MobiDB-lite"/>
    </source>
</evidence>
<dbReference type="Pfam" id="PF00069">
    <property type="entry name" value="Pkinase"/>
    <property type="match status" value="1"/>
</dbReference>
<dbReference type="Gene3D" id="3.30.200.20">
    <property type="entry name" value="Phosphorylase Kinase, domain 1"/>
    <property type="match status" value="1"/>
</dbReference>
<dbReference type="EMBL" id="JALLPJ020000086">
    <property type="protein sequence ID" value="KAL3802740.1"/>
    <property type="molecule type" value="Genomic_DNA"/>
</dbReference>
<reference evidence="7 8" key="1">
    <citation type="submission" date="2024-10" db="EMBL/GenBank/DDBJ databases">
        <title>Updated reference genomes for cyclostephanoid diatoms.</title>
        <authorList>
            <person name="Roberts W.R."/>
            <person name="Alverson A.J."/>
        </authorList>
    </citation>
    <scope>NUCLEOTIDE SEQUENCE [LARGE SCALE GENOMIC DNA]</scope>
    <source>
        <strain evidence="7 8">AJA010-31</strain>
    </source>
</reference>
<comment type="similarity">
    <text evidence="4">Belongs to the protein kinase superfamily.</text>
</comment>
<proteinExistence type="inferred from homology"/>
<dbReference type="SMART" id="SM00220">
    <property type="entry name" value="S_TKc"/>
    <property type="match status" value="1"/>
</dbReference>
<dbReference type="SUPFAM" id="SSF56112">
    <property type="entry name" value="Protein kinase-like (PK-like)"/>
    <property type="match status" value="1"/>
</dbReference>
<dbReference type="GO" id="GO:0004674">
    <property type="term" value="F:protein serine/threonine kinase activity"/>
    <property type="evidence" value="ECO:0007669"/>
    <property type="project" value="UniProtKB-KW"/>
</dbReference>
<keyword evidence="4" id="KW-0808">Transferase</keyword>
<dbReference type="PROSITE" id="PS50011">
    <property type="entry name" value="PROTEIN_KINASE_DOM"/>
    <property type="match status" value="1"/>
</dbReference>
<evidence type="ECO:0000256" key="3">
    <source>
        <dbReference type="PROSITE-ProRule" id="PRU10141"/>
    </source>
</evidence>
<keyword evidence="4" id="KW-0418">Kinase</keyword>
<organism evidence="7 8">
    <name type="scientific">Cyclotella atomus</name>
    <dbReference type="NCBI Taxonomy" id="382360"/>
    <lineage>
        <taxon>Eukaryota</taxon>
        <taxon>Sar</taxon>
        <taxon>Stramenopiles</taxon>
        <taxon>Ochrophyta</taxon>
        <taxon>Bacillariophyta</taxon>
        <taxon>Coscinodiscophyceae</taxon>
        <taxon>Thalassiosirophycidae</taxon>
        <taxon>Stephanodiscales</taxon>
        <taxon>Stephanodiscaceae</taxon>
        <taxon>Cyclotella</taxon>
    </lineage>
</organism>
<dbReference type="PROSITE" id="PS00107">
    <property type="entry name" value="PROTEIN_KINASE_ATP"/>
    <property type="match status" value="1"/>
</dbReference>
<dbReference type="InterPro" id="IPR011009">
    <property type="entry name" value="Kinase-like_dom_sf"/>
</dbReference>
<accession>A0ABD3QXJ1</accession>
<dbReference type="InterPro" id="IPR045269">
    <property type="entry name" value="Atg1-like"/>
</dbReference>
<dbReference type="PROSITE" id="PS00108">
    <property type="entry name" value="PROTEIN_KINASE_ST"/>
    <property type="match status" value="1"/>
</dbReference>
<name>A0ABD3QXJ1_9STRA</name>
<sequence length="382" mass="42054">MAKPNSTAAPPPPPPDWPAQAEEDYERIRVLGAGAFGQVLLGKRRPGNTHATEEYVAIKGVSILTENEGATAAREIAILSELRHPNVIQLLDAYDPASDAAKGRYMVMAYIDGPDIGDLLEKRGALSLPLVRLIARDLINAVAYLHARGVIHRDIKPDNVMLKGCKENKKWIDDDLMWTDDKACIKAIKKGRFKAILADFGFARANTYKEHERQQSRVNLRLSAVGTKNFASPELVENVCDKDEEEQALTPCVSKYGMMSDAYSVGVTLSEIVTGVPPGNDVTTYVNANRKPMPKPQTKLSKLLGSKPKGPYPVQLRLMGELPMPCSNLISSLMNYDPTTRLSVREAQDHEYIGGYDTLEHGDVVSKRGSKCVPLQNIAAYR</sequence>
<evidence type="ECO:0000313" key="7">
    <source>
        <dbReference type="EMBL" id="KAL3802740.1"/>
    </source>
</evidence>
<comment type="caution">
    <text evidence="7">The sequence shown here is derived from an EMBL/GenBank/DDBJ whole genome shotgun (WGS) entry which is preliminary data.</text>
</comment>
<evidence type="ECO:0000313" key="8">
    <source>
        <dbReference type="Proteomes" id="UP001530400"/>
    </source>
</evidence>
<keyword evidence="8" id="KW-1185">Reference proteome</keyword>
<gene>
    <name evidence="7" type="ORF">ACHAWO_010088</name>
</gene>
<evidence type="ECO:0000256" key="2">
    <source>
        <dbReference type="ARBA" id="ARBA00022840"/>
    </source>
</evidence>
<evidence type="ECO:0000256" key="4">
    <source>
        <dbReference type="RuleBase" id="RU000304"/>
    </source>
</evidence>
<evidence type="ECO:0000259" key="6">
    <source>
        <dbReference type="PROSITE" id="PS50011"/>
    </source>
</evidence>
<dbReference type="Gene3D" id="1.10.510.10">
    <property type="entry name" value="Transferase(Phosphotransferase) domain 1"/>
    <property type="match status" value="1"/>
</dbReference>
<protein>
    <recommendedName>
        <fullName evidence="6">Protein kinase domain-containing protein</fullName>
    </recommendedName>
</protein>
<dbReference type="PANTHER" id="PTHR24348">
    <property type="entry name" value="SERINE/THREONINE-PROTEIN KINASE UNC-51-RELATED"/>
    <property type="match status" value="1"/>
</dbReference>
<dbReference type="GO" id="GO:0005524">
    <property type="term" value="F:ATP binding"/>
    <property type="evidence" value="ECO:0007669"/>
    <property type="project" value="UniProtKB-UniRule"/>
</dbReference>
<keyword evidence="2 3" id="KW-0067">ATP-binding</keyword>
<feature type="binding site" evidence="3">
    <location>
        <position position="59"/>
    </location>
    <ligand>
        <name>ATP</name>
        <dbReference type="ChEBI" id="CHEBI:30616"/>
    </ligand>
</feature>
<dbReference type="InterPro" id="IPR008271">
    <property type="entry name" value="Ser/Thr_kinase_AS"/>
</dbReference>
<dbReference type="Proteomes" id="UP001530400">
    <property type="component" value="Unassembled WGS sequence"/>
</dbReference>
<evidence type="ECO:0000256" key="1">
    <source>
        <dbReference type="ARBA" id="ARBA00022741"/>
    </source>
</evidence>
<keyword evidence="1 3" id="KW-0547">Nucleotide-binding</keyword>
<keyword evidence="4" id="KW-0723">Serine/threonine-protein kinase</keyword>
<dbReference type="InterPro" id="IPR000719">
    <property type="entry name" value="Prot_kinase_dom"/>
</dbReference>
<dbReference type="AlphaFoldDB" id="A0ABD3QXJ1"/>
<feature type="domain" description="Protein kinase" evidence="6">
    <location>
        <begin position="25"/>
        <end position="353"/>
    </location>
</feature>